<evidence type="ECO:0000256" key="1">
    <source>
        <dbReference type="SAM" id="MobiDB-lite"/>
    </source>
</evidence>
<feature type="compositionally biased region" description="Low complexity" evidence="1">
    <location>
        <begin position="1"/>
        <end position="16"/>
    </location>
</feature>
<dbReference type="InterPro" id="IPR011011">
    <property type="entry name" value="Znf_FYVE_PHD"/>
</dbReference>
<protein>
    <submittedName>
        <fullName evidence="2">Uncharacterized protein</fullName>
    </submittedName>
</protein>
<dbReference type="SUPFAM" id="SSF57903">
    <property type="entry name" value="FYVE/PHD zinc finger"/>
    <property type="match status" value="1"/>
</dbReference>
<dbReference type="Proteomes" id="UP000747542">
    <property type="component" value="Unassembled WGS sequence"/>
</dbReference>
<organism evidence="2 3">
    <name type="scientific">Homarus americanus</name>
    <name type="common">American lobster</name>
    <dbReference type="NCBI Taxonomy" id="6706"/>
    <lineage>
        <taxon>Eukaryota</taxon>
        <taxon>Metazoa</taxon>
        <taxon>Ecdysozoa</taxon>
        <taxon>Arthropoda</taxon>
        <taxon>Crustacea</taxon>
        <taxon>Multicrustacea</taxon>
        <taxon>Malacostraca</taxon>
        <taxon>Eumalacostraca</taxon>
        <taxon>Eucarida</taxon>
        <taxon>Decapoda</taxon>
        <taxon>Pleocyemata</taxon>
        <taxon>Astacidea</taxon>
        <taxon>Nephropoidea</taxon>
        <taxon>Nephropidae</taxon>
        <taxon>Homarus</taxon>
    </lineage>
</organism>
<reference evidence="2" key="1">
    <citation type="journal article" date="2021" name="Sci. Adv.">
        <title>The American lobster genome reveals insights on longevity, neural, and immune adaptations.</title>
        <authorList>
            <person name="Polinski J.M."/>
            <person name="Zimin A.V."/>
            <person name="Clark K.F."/>
            <person name="Kohn A.B."/>
            <person name="Sadowski N."/>
            <person name="Timp W."/>
            <person name="Ptitsyn A."/>
            <person name="Khanna P."/>
            <person name="Romanova D.Y."/>
            <person name="Williams P."/>
            <person name="Greenwood S.J."/>
            <person name="Moroz L.L."/>
            <person name="Walt D.R."/>
            <person name="Bodnar A.G."/>
        </authorList>
    </citation>
    <scope>NUCLEOTIDE SEQUENCE</scope>
    <source>
        <strain evidence="2">GMGI-L3</strain>
    </source>
</reference>
<accession>A0A8J5MLI7</accession>
<proteinExistence type="predicted"/>
<name>A0A8J5MLI7_HOMAM</name>
<feature type="region of interest" description="Disordered" evidence="1">
    <location>
        <begin position="1"/>
        <end position="43"/>
    </location>
</feature>
<feature type="compositionally biased region" description="Gly residues" evidence="1">
    <location>
        <begin position="17"/>
        <end position="26"/>
    </location>
</feature>
<dbReference type="AlphaFoldDB" id="A0A8J5MLI7"/>
<evidence type="ECO:0000313" key="2">
    <source>
        <dbReference type="EMBL" id="KAG7155660.1"/>
    </source>
</evidence>
<evidence type="ECO:0000313" key="3">
    <source>
        <dbReference type="Proteomes" id="UP000747542"/>
    </source>
</evidence>
<dbReference type="EMBL" id="JAHLQT010041065">
    <property type="protein sequence ID" value="KAG7155660.1"/>
    <property type="molecule type" value="Genomic_DNA"/>
</dbReference>
<gene>
    <name evidence="2" type="ORF">Hamer_G016037</name>
</gene>
<comment type="caution">
    <text evidence="2">The sequence shown here is derived from an EMBL/GenBank/DDBJ whole genome shotgun (WGS) entry which is preliminary data.</text>
</comment>
<sequence length="107" mass="10908">MIKAPPITTPTAPSVGIIGGSGGAGGLSPLSSPSGGKQGEPTPTAIVLSARSQRSPGSSCRVCVKTLKDSEFFKVCSECGNKVCEDCASYSTHSSDGEQCGRYRNPK</sequence>
<keyword evidence="3" id="KW-1185">Reference proteome</keyword>